<feature type="region of interest" description="Disordered" evidence="1">
    <location>
        <begin position="916"/>
        <end position="971"/>
    </location>
</feature>
<dbReference type="AlphaFoldDB" id="A0A2G5CYH7"/>
<accession>A0A2G5CYH7</accession>
<dbReference type="PANTHER" id="PTHR31008:SF2">
    <property type="entry name" value="COP1-INTERACTING PROTEIN-LIKE PROTEIN"/>
    <property type="match status" value="1"/>
</dbReference>
<evidence type="ECO:0008006" key="4">
    <source>
        <dbReference type="Google" id="ProtNLM"/>
    </source>
</evidence>
<organism evidence="2 3">
    <name type="scientific">Aquilegia coerulea</name>
    <name type="common">Rocky mountain columbine</name>
    <dbReference type="NCBI Taxonomy" id="218851"/>
    <lineage>
        <taxon>Eukaryota</taxon>
        <taxon>Viridiplantae</taxon>
        <taxon>Streptophyta</taxon>
        <taxon>Embryophyta</taxon>
        <taxon>Tracheophyta</taxon>
        <taxon>Spermatophyta</taxon>
        <taxon>Magnoliopsida</taxon>
        <taxon>Ranunculales</taxon>
        <taxon>Ranunculaceae</taxon>
        <taxon>Thalictroideae</taxon>
        <taxon>Aquilegia</taxon>
    </lineage>
</organism>
<dbReference type="STRING" id="218851.A0A2G5CYH7"/>
<evidence type="ECO:0000256" key="1">
    <source>
        <dbReference type="SAM" id="MobiDB-lite"/>
    </source>
</evidence>
<dbReference type="InParanoid" id="A0A2G5CYH7"/>
<dbReference type="OrthoDB" id="2020180at2759"/>
<feature type="region of interest" description="Disordered" evidence="1">
    <location>
        <begin position="385"/>
        <end position="408"/>
    </location>
</feature>
<feature type="region of interest" description="Disordered" evidence="1">
    <location>
        <begin position="784"/>
        <end position="904"/>
    </location>
</feature>
<feature type="compositionally biased region" description="Acidic residues" evidence="1">
    <location>
        <begin position="440"/>
        <end position="450"/>
    </location>
</feature>
<sequence length="1265" mass="141234">MKSRTRLNSAVFQLTPTRTRYSLVINANGETEKISSGLLNPFLAHLKAVQDQVARGFYSIMLEPNSVNDDAVWFTKGTIERFVRFVNSPEVLERVNMTESEILQIEEAIAIQNRDTLRLKNVDDHIKVEDYAERSQASTEGFPPKLNVDAENTILVYKIGTHYINSSGPGTRENSKVHFLRVLETRKAVLRKEQGMAFARAIAAGFDINRMVHLISFAECFGAPRLMEACLGFMVLWKEQHETDQWFETGASEAMPSQSDIYSNNNYYPMTNETKKHDELKETWSGSNGRFDMQGKGNAKNGDITDMISDYIKDEGTTNHQKNCQALQGADYDHLEGAPFSHPHNIEMEDSQSRSTKSVVFERHLVDNTESETCETDVSCMRPHDGSGLVKQRKQGDKWRKAGRSGRKKSGMVVIDNITYVSSERRHIRTDGGLQFTSDPENDKEAEDVQENGLKVKQNKSVGFTKGKKSHTRPTAAGDLYDNEDIFCGNVADGGNWQVFQNILLRHNNNDEEDTNQDMFAQEKEDPVKRHHNNTGADPIVPRGRDLYKVEDMSANYYYTDGGKKTHLLSTLSDELVKSQGQLGRGSNDCLVTKLGGRGGYRKAVNDGSAIYKQKTMSDESFILPLRLSSQDQFETDRRAINMDVEIPSKFQKEENISTRVRSELSYEPDDLRLIPVRGSIGYDPVVDYKVEAFARNDNVPQRIKEAVTGVNEMSKKLDKNTKSKVVHNIAVRRKNEKELKVAPLNEAQACGEKRRTLKADLQKMKITKEEEEIKRLEALKRERQKRITARSSSGPAQSTLSSQMRPQMKPKIFPTSYKGTNFNNSEPVPLSSLQKLPNRTPSLGSTGSENITRSGNLNKVSPSQSKLPSHTRAQNQTKFSPVSYKGSKFSDSEPGPSSPLQRLRRRAASLGSNAFQKITSPSGLSGQHASIKSTRSVSSSHNLKKDDALVTPKTSVSTARIQRPSDPKLRNRDQVSFTKLGVTNSLESKVGVTGVQRLSQPEASNGHHVSSIKLRSAHSTNLKAPDGPGVQAISTIVSEGRIKVAASPIVKTLKFPSVVEQNKTQEMTSKTNGWSSITPEVMDVHQSNARASHNRNGEEKRVIETTVVLENEMPLIPVIQVSGERTYTREEPSNEHEVNEQIRLDDPCTPKLEYTREPPSSSEMTIKITETVKTHAPKFTDSNSLEKTPGSIFEPHVKAPSKGIRRILKFGRAMVKHNVPSDRLINKGPVVDICVASTASSNAGNKTEQRGFRRAAMSHTLYIA</sequence>
<gene>
    <name evidence="2" type="ORF">AQUCO_03400309v1</name>
</gene>
<reference evidence="2 3" key="1">
    <citation type="submission" date="2017-09" db="EMBL/GenBank/DDBJ databases">
        <title>WGS assembly of Aquilegia coerulea Goldsmith.</title>
        <authorList>
            <person name="Hodges S."/>
            <person name="Kramer E."/>
            <person name="Nordborg M."/>
            <person name="Tomkins J."/>
            <person name="Borevitz J."/>
            <person name="Derieg N."/>
            <person name="Yan J."/>
            <person name="Mihaltcheva S."/>
            <person name="Hayes R.D."/>
            <person name="Rokhsar D."/>
        </authorList>
    </citation>
    <scope>NUCLEOTIDE SEQUENCE [LARGE SCALE GENOMIC DNA]</scope>
    <source>
        <strain evidence="3">cv. Goldsmith</strain>
    </source>
</reference>
<protein>
    <recommendedName>
        <fullName evidence="4">COP1-interacting protein 7</fullName>
    </recommendedName>
</protein>
<dbReference type="EMBL" id="KZ305051">
    <property type="protein sequence ID" value="PIA36319.1"/>
    <property type="molecule type" value="Genomic_DNA"/>
</dbReference>
<feature type="region of interest" description="Disordered" evidence="1">
    <location>
        <begin position="999"/>
        <end position="1027"/>
    </location>
</feature>
<feature type="region of interest" description="Disordered" evidence="1">
    <location>
        <begin position="431"/>
        <end position="476"/>
    </location>
</feature>
<keyword evidence="3" id="KW-1185">Reference proteome</keyword>
<dbReference type="PANTHER" id="PTHR31008">
    <property type="entry name" value="COP1-INTERACTING PROTEIN-RELATED"/>
    <property type="match status" value="1"/>
</dbReference>
<feature type="compositionally biased region" description="Polar residues" evidence="1">
    <location>
        <begin position="790"/>
        <end position="806"/>
    </location>
</feature>
<feature type="compositionally biased region" description="Polar residues" evidence="1">
    <location>
        <begin position="818"/>
        <end position="881"/>
    </location>
</feature>
<evidence type="ECO:0000313" key="2">
    <source>
        <dbReference type="EMBL" id="PIA36319.1"/>
    </source>
</evidence>
<dbReference type="Proteomes" id="UP000230069">
    <property type="component" value="Unassembled WGS sequence"/>
</dbReference>
<name>A0A2G5CYH7_AQUCA</name>
<feature type="compositionally biased region" description="Polar residues" evidence="1">
    <location>
        <begin position="916"/>
        <end position="942"/>
    </location>
</feature>
<evidence type="ECO:0000313" key="3">
    <source>
        <dbReference type="Proteomes" id="UP000230069"/>
    </source>
</evidence>
<proteinExistence type="predicted"/>